<gene>
    <name evidence="17" type="ORF">ACFO4L_11010</name>
</gene>
<dbReference type="InterPro" id="IPR050131">
    <property type="entry name" value="Peptidase_S8_subtilisin-like"/>
</dbReference>
<dbReference type="SUPFAM" id="SSF52025">
    <property type="entry name" value="PA domain"/>
    <property type="match status" value="1"/>
</dbReference>
<dbReference type="RefSeq" id="WP_377909723.1">
    <property type="nucleotide sequence ID" value="NZ_JBHSGK010000012.1"/>
</dbReference>
<evidence type="ECO:0000256" key="2">
    <source>
        <dbReference type="ARBA" id="ARBA00022512"/>
    </source>
</evidence>
<dbReference type="InterPro" id="IPR022398">
    <property type="entry name" value="Peptidase_S8_His-AS"/>
</dbReference>
<feature type="domain" description="FixG C-terminal immunoglobulin-like" evidence="15">
    <location>
        <begin position="623"/>
        <end position="693"/>
    </location>
</feature>
<feature type="signal peptide" evidence="11">
    <location>
        <begin position="1"/>
        <end position="28"/>
    </location>
</feature>
<dbReference type="InterPro" id="IPR025965">
    <property type="entry name" value="FlgD/Vpr_Ig-like"/>
</dbReference>
<dbReference type="InterPro" id="IPR013783">
    <property type="entry name" value="Ig-like_fold"/>
</dbReference>
<organism evidence="17 18">
    <name type="scientific">Bacillus daqingensis</name>
    <dbReference type="NCBI Taxonomy" id="872396"/>
    <lineage>
        <taxon>Bacteria</taxon>
        <taxon>Bacillati</taxon>
        <taxon>Bacillota</taxon>
        <taxon>Bacilli</taxon>
        <taxon>Bacillales</taxon>
        <taxon>Bacillaceae</taxon>
        <taxon>Bacillus</taxon>
    </lineage>
</organism>
<dbReference type="Gene3D" id="3.50.30.30">
    <property type="match status" value="1"/>
</dbReference>
<dbReference type="Pfam" id="PF00082">
    <property type="entry name" value="Peptidase_S8"/>
    <property type="match status" value="1"/>
</dbReference>
<dbReference type="Gene3D" id="3.40.50.200">
    <property type="entry name" value="Peptidase S8/S53 domain"/>
    <property type="match status" value="1"/>
</dbReference>
<comment type="caution">
    <text evidence="17">The sequence shown here is derived from an EMBL/GenBank/DDBJ whole genome shotgun (WGS) entry which is preliminary data.</text>
</comment>
<dbReference type="Proteomes" id="UP001595896">
    <property type="component" value="Unassembled WGS sequence"/>
</dbReference>
<feature type="region of interest" description="Disordered" evidence="10">
    <location>
        <begin position="204"/>
        <end position="233"/>
    </location>
</feature>
<dbReference type="PROSITE" id="PS00138">
    <property type="entry name" value="SUBTILASE_SER"/>
    <property type="match status" value="1"/>
</dbReference>
<dbReference type="PANTHER" id="PTHR43806:SF65">
    <property type="entry name" value="SERINE PROTEASE APRX"/>
    <property type="match status" value="1"/>
</dbReference>
<dbReference type="InterPro" id="IPR010259">
    <property type="entry name" value="S8pro/Inhibitor_I9"/>
</dbReference>
<feature type="active site" description="Charge relay system" evidence="8">
    <location>
        <position position="534"/>
    </location>
</feature>
<evidence type="ECO:0000256" key="1">
    <source>
        <dbReference type="ARBA" id="ARBA00011073"/>
    </source>
</evidence>
<keyword evidence="6 8" id="KW-0378">Hydrolase</keyword>
<keyword evidence="2" id="KW-0134">Cell wall</keyword>
<reference evidence="18" key="1">
    <citation type="journal article" date="2019" name="Int. J. Syst. Evol. Microbiol.">
        <title>The Global Catalogue of Microorganisms (GCM) 10K type strain sequencing project: providing services to taxonomists for standard genome sequencing and annotation.</title>
        <authorList>
            <consortium name="The Broad Institute Genomics Platform"/>
            <consortium name="The Broad Institute Genome Sequencing Center for Infectious Disease"/>
            <person name="Wu L."/>
            <person name="Ma J."/>
        </authorList>
    </citation>
    <scope>NUCLEOTIDE SEQUENCE [LARGE SCALE GENOMIC DNA]</scope>
    <source>
        <strain evidence="18">JCM 12165</strain>
    </source>
</reference>
<proteinExistence type="inferred from homology"/>
<dbReference type="Pfam" id="PF11614">
    <property type="entry name" value="FixG_C"/>
    <property type="match status" value="1"/>
</dbReference>
<evidence type="ECO:0000256" key="3">
    <source>
        <dbReference type="ARBA" id="ARBA00022525"/>
    </source>
</evidence>
<evidence type="ECO:0000256" key="11">
    <source>
        <dbReference type="SAM" id="SignalP"/>
    </source>
</evidence>
<dbReference type="InterPro" id="IPR023828">
    <property type="entry name" value="Peptidase_S8_Ser-AS"/>
</dbReference>
<feature type="domain" description="Inhibitor I9" evidence="14">
    <location>
        <begin position="54"/>
        <end position="138"/>
    </location>
</feature>
<dbReference type="CDD" id="cd02133">
    <property type="entry name" value="PA_C5a_like"/>
    <property type="match status" value="1"/>
</dbReference>
<keyword evidence="4 8" id="KW-0645">Protease</keyword>
<dbReference type="Gene3D" id="2.60.40.10">
    <property type="entry name" value="Immunoglobulins"/>
    <property type="match status" value="1"/>
</dbReference>
<feature type="active site" description="Charge relay system" evidence="8">
    <location>
        <position position="227"/>
    </location>
</feature>
<dbReference type="Pfam" id="PF02225">
    <property type="entry name" value="PA"/>
    <property type="match status" value="1"/>
</dbReference>
<dbReference type="SUPFAM" id="SSF52743">
    <property type="entry name" value="Subtilisin-like"/>
    <property type="match status" value="1"/>
</dbReference>
<feature type="domain" description="Peptidase S8/S53" evidence="12">
    <location>
        <begin position="174"/>
        <end position="586"/>
    </location>
</feature>
<keyword evidence="5 11" id="KW-0732">Signal</keyword>
<comment type="similarity">
    <text evidence="1 8 9">Belongs to the peptidase S8 family.</text>
</comment>
<dbReference type="InterPro" id="IPR003137">
    <property type="entry name" value="PA_domain"/>
</dbReference>
<evidence type="ECO:0000256" key="10">
    <source>
        <dbReference type="SAM" id="MobiDB-lite"/>
    </source>
</evidence>
<dbReference type="EMBL" id="JBHSGK010000012">
    <property type="protein sequence ID" value="MFC4737117.1"/>
    <property type="molecule type" value="Genomic_DNA"/>
</dbReference>
<evidence type="ECO:0000256" key="7">
    <source>
        <dbReference type="ARBA" id="ARBA00022825"/>
    </source>
</evidence>
<dbReference type="InterPro" id="IPR036852">
    <property type="entry name" value="Peptidase_S8/S53_dom_sf"/>
</dbReference>
<evidence type="ECO:0000256" key="6">
    <source>
        <dbReference type="ARBA" id="ARBA00022801"/>
    </source>
</evidence>
<dbReference type="Pfam" id="PF05922">
    <property type="entry name" value="Inhibitor_I9"/>
    <property type="match status" value="1"/>
</dbReference>
<dbReference type="Pfam" id="PF13860">
    <property type="entry name" value="FlgD_ig"/>
    <property type="match status" value="1"/>
</dbReference>
<feature type="domain" description="FlgD/Vpr Ig-like" evidence="16">
    <location>
        <begin position="716"/>
        <end position="785"/>
    </location>
</feature>
<dbReference type="PROSITE" id="PS00137">
    <property type="entry name" value="SUBTILASE_HIS"/>
    <property type="match status" value="1"/>
</dbReference>
<accession>A0ABV9NV05</accession>
<dbReference type="InterPro" id="IPR032879">
    <property type="entry name" value="FixG_C"/>
</dbReference>
<dbReference type="PANTHER" id="PTHR43806">
    <property type="entry name" value="PEPTIDASE S8"/>
    <property type="match status" value="1"/>
</dbReference>
<evidence type="ECO:0000313" key="18">
    <source>
        <dbReference type="Proteomes" id="UP001595896"/>
    </source>
</evidence>
<evidence type="ECO:0000259" key="15">
    <source>
        <dbReference type="Pfam" id="PF11614"/>
    </source>
</evidence>
<keyword evidence="18" id="KW-1185">Reference proteome</keyword>
<evidence type="ECO:0000259" key="16">
    <source>
        <dbReference type="Pfam" id="PF13860"/>
    </source>
</evidence>
<dbReference type="PRINTS" id="PR00723">
    <property type="entry name" value="SUBTILISIN"/>
</dbReference>
<name>A0ABV9NV05_9BACI</name>
<feature type="chain" id="PRO_5046831656" evidence="11">
    <location>
        <begin position="29"/>
        <end position="801"/>
    </location>
</feature>
<keyword evidence="7 8" id="KW-0720">Serine protease</keyword>
<dbReference type="PROSITE" id="PS51892">
    <property type="entry name" value="SUBTILASE"/>
    <property type="match status" value="1"/>
</dbReference>
<evidence type="ECO:0000256" key="9">
    <source>
        <dbReference type="RuleBase" id="RU003355"/>
    </source>
</evidence>
<dbReference type="InterPro" id="IPR023827">
    <property type="entry name" value="Peptidase_S8_Asp-AS"/>
</dbReference>
<dbReference type="InterPro" id="IPR015500">
    <property type="entry name" value="Peptidase_S8_subtilisin-rel"/>
</dbReference>
<evidence type="ECO:0000259" key="13">
    <source>
        <dbReference type="Pfam" id="PF02225"/>
    </source>
</evidence>
<evidence type="ECO:0000256" key="8">
    <source>
        <dbReference type="PROSITE-ProRule" id="PRU01240"/>
    </source>
</evidence>
<dbReference type="InterPro" id="IPR000209">
    <property type="entry name" value="Peptidase_S8/S53_dom"/>
</dbReference>
<sequence length="801" mass="84594">MKAAFRKSVVVSVAALVAGSGFSGTAVAQESSDEASVATFHLDADNVTEGDISVVVELDEESVLAAEQSGRSQSAEVLEQARADIFEELAEVIPEAEVNFEYDTVFSGFSLELPGEELYELASVEGIKAVYPDVEYEVDSVQSDEFSMGEVSPEMDESAPFIGSDEAWDAGYTGEGVTVAILDTGVDYTHPDLEHAFGDYKGWDFIDNNDDPQETPPGDPRGGSTNHGTHVAGTVASSFDSPFTGVAPDATLLSYRVLGPGGSGSTQGVIAGIERAVEDGADVMNLSLGNATNDPDFATSLALDQAMADGVVAVTSNGNNGPNNWTVGSPGTSRDAISVGATQLPFDLYTAEVVTESGLDLSSAQVMGYDEVDDLLALNDGEYELVDAGLATEEEVAEADLEGNIALISRGEFAFVDKVTNAAAEGAVGVVMYNNVAGSMPEIPGLALPTVMLNQDDGQALLADVQAGNDTVSFAIEFDREVGETMADFSSRGPVMDTWMIKPDVSAPGVGIVSTVPTHNEEEPHGYASLQGTSMSAPHVAGAAALILEANPDWGVDFVKSSLMNTAENMVDRDGNPYAHNSQGAGSIRVMDAIETEVLVVPGSHSFGIFEKDNGRQVERQHFEIHNTSDEVKRYSMELTGMEGVRLQNSNNLRVQPGQSQKLNFGVQVDASSLEPGYHEGTIQLSDGSSTIEVPTILFVQQPDYPIMGQPGFTLDGGNLLGTVNLPAGADYFSFLIYNADTGAFLYETSVSENVSAGLHSFSWDMTFDGEPLSPGNYQLATYAQLGEREMLVSGGVLNVE</sequence>
<evidence type="ECO:0000259" key="12">
    <source>
        <dbReference type="Pfam" id="PF00082"/>
    </source>
</evidence>
<evidence type="ECO:0000259" key="14">
    <source>
        <dbReference type="Pfam" id="PF05922"/>
    </source>
</evidence>
<protein>
    <submittedName>
        <fullName evidence="17">S8 family serine peptidase</fullName>
    </submittedName>
</protein>
<feature type="active site" description="Charge relay system" evidence="8">
    <location>
        <position position="183"/>
    </location>
</feature>
<keyword evidence="3" id="KW-0964">Secreted</keyword>
<dbReference type="CDD" id="cd07474">
    <property type="entry name" value="Peptidases_S8_subtilisin_Vpr-like"/>
    <property type="match status" value="1"/>
</dbReference>
<dbReference type="PROSITE" id="PS00136">
    <property type="entry name" value="SUBTILASE_ASP"/>
    <property type="match status" value="1"/>
</dbReference>
<dbReference type="InterPro" id="IPR046450">
    <property type="entry name" value="PA_dom_sf"/>
</dbReference>
<evidence type="ECO:0000256" key="4">
    <source>
        <dbReference type="ARBA" id="ARBA00022670"/>
    </source>
</evidence>
<feature type="domain" description="PA" evidence="13">
    <location>
        <begin position="383"/>
        <end position="461"/>
    </location>
</feature>
<dbReference type="InterPro" id="IPR034213">
    <property type="entry name" value="S8_Vpr-like"/>
</dbReference>
<evidence type="ECO:0000313" key="17">
    <source>
        <dbReference type="EMBL" id="MFC4737117.1"/>
    </source>
</evidence>
<evidence type="ECO:0000256" key="5">
    <source>
        <dbReference type="ARBA" id="ARBA00022729"/>
    </source>
</evidence>